<feature type="compositionally biased region" description="Polar residues" evidence="1">
    <location>
        <begin position="22"/>
        <end position="49"/>
    </location>
</feature>
<name>A0A8D8C6K6_CULPI</name>
<reference evidence="2" key="1">
    <citation type="submission" date="2021-05" db="EMBL/GenBank/DDBJ databases">
        <authorList>
            <person name="Alioto T."/>
            <person name="Alioto T."/>
            <person name="Gomez Garrido J."/>
        </authorList>
    </citation>
    <scope>NUCLEOTIDE SEQUENCE</scope>
</reference>
<dbReference type="AlphaFoldDB" id="A0A8D8C6K6"/>
<dbReference type="EMBL" id="HBUE01225311">
    <property type="protein sequence ID" value="CAG6541778.1"/>
    <property type="molecule type" value="Transcribed_RNA"/>
</dbReference>
<organism evidence="2">
    <name type="scientific">Culex pipiens</name>
    <name type="common">House mosquito</name>
    <dbReference type="NCBI Taxonomy" id="7175"/>
    <lineage>
        <taxon>Eukaryota</taxon>
        <taxon>Metazoa</taxon>
        <taxon>Ecdysozoa</taxon>
        <taxon>Arthropoda</taxon>
        <taxon>Hexapoda</taxon>
        <taxon>Insecta</taxon>
        <taxon>Pterygota</taxon>
        <taxon>Neoptera</taxon>
        <taxon>Endopterygota</taxon>
        <taxon>Diptera</taxon>
        <taxon>Nematocera</taxon>
        <taxon>Culicoidea</taxon>
        <taxon>Culicidae</taxon>
        <taxon>Culicinae</taxon>
        <taxon>Culicini</taxon>
        <taxon>Culex</taxon>
        <taxon>Culex</taxon>
    </lineage>
</organism>
<proteinExistence type="predicted"/>
<evidence type="ECO:0000313" key="2">
    <source>
        <dbReference type="EMBL" id="CAG6486145.1"/>
    </source>
</evidence>
<accession>A0A8D8C6K6</accession>
<feature type="region of interest" description="Disordered" evidence="1">
    <location>
        <begin position="119"/>
        <end position="143"/>
    </location>
</feature>
<dbReference type="EMBL" id="HBUE01102829">
    <property type="protein sequence ID" value="CAG6486145.1"/>
    <property type="molecule type" value="Transcribed_RNA"/>
</dbReference>
<evidence type="ECO:0000256" key="1">
    <source>
        <dbReference type="SAM" id="MobiDB-lite"/>
    </source>
</evidence>
<sequence length="191" mass="21689">MSSNHQKPVDIPLDEYIAKMNITSTTPNSPEISEANSEPSDSVQRTLRTVSERSETPKPANVTTPRRSLAQGMKPKVAFRSRNPDFHRDESVRHRLPYHHASADARNRIQQLRNRRRQFPELGEGSGGPTRPSIVPPSSMQRQAAVTTGPSWEQLLPYEQLQQMATTTYFLSMFFNLPPPPPFNDPALFRR</sequence>
<protein>
    <submittedName>
        <fullName evidence="2">(northern house mosquito) hypothetical protein</fullName>
    </submittedName>
</protein>
<feature type="compositionally biased region" description="Basic and acidic residues" evidence="1">
    <location>
        <begin position="82"/>
        <end position="93"/>
    </location>
</feature>
<feature type="region of interest" description="Disordered" evidence="1">
    <location>
        <begin position="22"/>
        <end position="106"/>
    </location>
</feature>
<dbReference type="EMBL" id="HBUE01332023">
    <property type="protein sequence ID" value="CAG6593852.1"/>
    <property type="molecule type" value="Transcribed_RNA"/>
</dbReference>